<proteinExistence type="predicted"/>
<dbReference type="InterPro" id="IPR017113">
    <property type="entry name" value="Antirestriction_ArdC"/>
</dbReference>
<dbReference type="Proteomes" id="UP001138709">
    <property type="component" value="Unassembled WGS sequence"/>
</dbReference>
<reference evidence="3" key="2">
    <citation type="journal article" date="2021" name="Syst. Appl. Microbiol.">
        <title>Roseomonas hellenica sp. nov., isolated from roots of wild-growing Alkanna tinctoria.</title>
        <authorList>
            <person name="Rat A."/>
            <person name="Naranjo H.D."/>
            <person name="Lebbe L."/>
            <person name="Cnockaert M."/>
            <person name="Krigas N."/>
            <person name="Grigoriadou K."/>
            <person name="Maloupa E."/>
            <person name="Willems A."/>
        </authorList>
    </citation>
    <scope>NUCLEOTIDE SEQUENCE</scope>
    <source>
        <strain evidence="3">LMG 31228</strain>
    </source>
</reference>
<dbReference type="PIRSF" id="PIRSF037112">
    <property type="entry name" value="Antirestriction_ArdC"/>
    <property type="match status" value="1"/>
</dbReference>
<name>A0A9X9XJF0_9PROT</name>
<dbReference type="GO" id="GO:0003697">
    <property type="term" value="F:single-stranded DNA binding"/>
    <property type="evidence" value="ECO:0007669"/>
    <property type="project" value="InterPro"/>
</dbReference>
<reference evidence="3" key="1">
    <citation type="submission" date="2020-01" db="EMBL/GenBank/DDBJ databases">
        <authorList>
            <person name="Rat A."/>
        </authorList>
    </citation>
    <scope>NUCLEOTIDE SEQUENCE</scope>
    <source>
        <strain evidence="3">LMG 31228</strain>
    </source>
</reference>
<sequence>MPRLLYDEITDRIIGELEAGRLPWVQPWGTSGVAAPLALPKNASTGRRYSGINVLILWGAVVERGYAGQSWLTFRQALSLGGSVRKGERGTTVVYADRFIPGEERQRAQETGKDARAIHFLKRFTVFNVEQCDGLPLELAATAPPADTSLIEPQVQALIATSGADLRIGGERAYYDVLGDFIRVPPPQAYFQPIDWHRTALHELGHWTGHASRLGREIANSFGSKKYAQEELVAEMTAAFTCAALGIVPTVRHADYIGSWLEVLREDNRAIVRAASAASKAADFLLAFAPDGGVTNATPDAGHAEAPTGEFGLTQRVARENPAAMRGCER</sequence>
<dbReference type="InterPro" id="IPR013610">
    <property type="entry name" value="ArdC_N"/>
</dbReference>
<feature type="domain" description="N-terminal" evidence="1">
    <location>
        <begin position="5"/>
        <end position="127"/>
    </location>
</feature>
<organism evidence="3 4">
    <name type="scientific">Neoroseomonas eburnea</name>
    <dbReference type="NCBI Taxonomy" id="1346889"/>
    <lineage>
        <taxon>Bacteria</taxon>
        <taxon>Pseudomonadati</taxon>
        <taxon>Pseudomonadota</taxon>
        <taxon>Alphaproteobacteria</taxon>
        <taxon>Acetobacterales</taxon>
        <taxon>Acetobacteraceae</taxon>
        <taxon>Neoroseomonas</taxon>
    </lineage>
</organism>
<feature type="domain" description="Polyvalent protein metallopeptidase" evidence="2">
    <location>
        <begin position="154"/>
        <end position="276"/>
    </location>
</feature>
<dbReference type="AlphaFoldDB" id="A0A9X9XJF0"/>
<comment type="caution">
    <text evidence="3">The sequence shown here is derived from an EMBL/GenBank/DDBJ whole genome shotgun (WGS) entry which is preliminary data.</text>
</comment>
<gene>
    <name evidence="3" type="ORF">GXW74_25390</name>
</gene>
<keyword evidence="4" id="KW-1185">Reference proteome</keyword>
<evidence type="ECO:0000313" key="3">
    <source>
        <dbReference type="EMBL" id="MBR0683836.1"/>
    </source>
</evidence>
<evidence type="ECO:0000259" key="1">
    <source>
        <dbReference type="Pfam" id="PF08401"/>
    </source>
</evidence>
<accession>A0A9X9XJF0</accession>
<dbReference type="Pfam" id="PF08401">
    <property type="entry name" value="ArdcN"/>
    <property type="match status" value="1"/>
</dbReference>
<dbReference type="Pfam" id="PF18818">
    <property type="entry name" value="MPTase-PolyVal"/>
    <property type="match status" value="1"/>
</dbReference>
<evidence type="ECO:0000313" key="4">
    <source>
        <dbReference type="Proteomes" id="UP001138709"/>
    </source>
</evidence>
<protein>
    <submittedName>
        <fullName evidence="3">DUF1738 domain-containing protein</fullName>
    </submittedName>
</protein>
<dbReference type="EMBL" id="JAAEDL010000043">
    <property type="protein sequence ID" value="MBR0683836.1"/>
    <property type="molecule type" value="Genomic_DNA"/>
</dbReference>
<evidence type="ECO:0000259" key="2">
    <source>
        <dbReference type="Pfam" id="PF18818"/>
    </source>
</evidence>
<dbReference type="InterPro" id="IPR041459">
    <property type="entry name" value="MPTase-PolyVal"/>
</dbReference>
<dbReference type="RefSeq" id="WP_211849399.1">
    <property type="nucleotide sequence ID" value="NZ_JAAEDL010000043.1"/>
</dbReference>